<comment type="subunit">
    <text evidence="5">Part of the ribosomal stalk of the 50S ribosomal subunit. The N-terminus interacts with L11 and the large rRNA to form the base of the stalk. The C-terminus forms an elongated spine to which L12 dimers bind in a sequential fashion forming a multimeric L10(L12)X complex.</text>
</comment>
<evidence type="ECO:0000256" key="2">
    <source>
        <dbReference type="ARBA" id="ARBA00022980"/>
    </source>
</evidence>
<dbReference type="InterPro" id="IPR047865">
    <property type="entry name" value="Ribosomal_uL10_bac_type"/>
</dbReference>
<dbReference type="CDD" id="cd05797">
    <property type="entry name" value="Ribosomal_L10"/>
    <property type="match status" value="1"/>
</dbReference>
<comment type="function">
    <text evidence="5">Forms part of the ribosomal stalk, playing a central role in the interaction of the ribosome with GTP-bound translation factors.</text>
</comment>
<organism evidence="6 7">
    <name type="scientific">Candidatus Amesbacteria bacterium GW2011_GWA2_42_12</name>
    <dbReference type="NCBI Taxonomy" id="1618356"/>
    <lineage>
        <taxon>Bacteria</taxon>
        <taxon>Candidatus Amesiibacteriota</taxon>
    </lineage>
</organism>
<dbReference type="EMBL" id="LCCN01000008">
    <property type="protein sequence ID" value="KKS32242.1"/>
    <property type="molecule type" value="Genomic_DNA"/>
</dbReference>
<evidence type="ECO:0000313" key="7">
    <source>
        <dbReference type="Proteomes" id="UP000034160"/>
    </source>
</evidence>
<keyword evidence="5" id="KW-0699">rRNA-binding</keyword>
<dbReference type="GO" id="GO:0070180">
    <property type="term" value="F:large ribosomal subunit rRNA binding"/>
    <property type="evidence" value="ECO:0007669"/>
    <property type="project" value="UniProtKB-UniRule"/>
</dbReference>
<dbReference type="AlphaFoldDB" id="A0A0G0Y6A1"/>
<dbReference type="GO" id="GO:0006412">
    <property type="term" value="P:translation"/>
    <property type="evidence" value="ECO:0007669"/>
    <property type="project" value="UniProtKB-UniRule"/>
</dbReference>
<comment type="similarity">
    <text evidence="1 5">Belongs to the universal ribosomal protein uL10 family.</text>
</comment>
<dbReference type="GO" id="GO:0005840">
    <property type="term" value="C:ribosome"/>
    <property type="evidence" value="ECO:0007669"/>
    <property type="project" value="UniProtKB-KW"/>
</dbReference>
<gene>
    <name evidence="5" type="primary">rplJ</name>
    <name evidence="6" type="ORF">UU93_C0008G0004</name>
</gene>
<evidence type="ECO:0000256" key="3">
    <source>
        <dbReference type="ARBA" id="ARBA00023274"/>
    </source>
</evidence>
<evidence type="ECO:0000256" key="5">
    <source>
        <dbReference type="HAMAP-Rule" id="MF_00362"/>
    </source>
</evidence>
<dbReference type="InterPro" id="IPR043141">
    <property type="entry name" value="Ribosomal_uL10-like_sf"/>
</dbReference>
<dbReference type="Pfam" id="PF00466">
    <property type="entry name" value="Ribosomal_L10"/>
    <property type="match status" value="1"/>
</dbReference>
<proteinExistence type="inferred from homology"/>
<dbReference type="HAMAP" id="MF_00362">
    <property type="entry name" value="Ribosomal_uL10"/>
    <property type="match status" value="1"/>
</dbReference>
<keyword evidence="5" id="KW-0694">RNA-binding</keyword>
<dbReference type="InterPro" id="IPR001790">
    <property type="entry name" value="Ribosomal_uL10"/>
</dbReference>
<evidence type="ECO:0000256" key="4">
    <source>
        <dbReference type="ARBA" id="ARBA00035202"/>
    </source>
</evidence>
<protein>
    <recommendedName>
        <fullName evidence="4 5">Large ribosomal subunit protein uL10</fullName>
    </recommendedName>
</protein>
<sequence>MNKRAPKDKKISRVASLSDLIKSSKSIGIVDYKGMTVFQATQIRNDVKKAGGEVKVEKNTLFKLALGLKDLKLDGLSAFVFSKDNEISALKAMADFAKKNNILAFKAGVMGDRLLSASEVLGLANTPAKETSIGKLLFLLNYNTSKLVRTLDAIANIKKS</sequence>
<dbReference type="Proteomes" id="UP000034160">
    <property type="component" value="Unassembled WGS sequence"/>
</dbReference>
<evidence type="ECO:0000313" key="6">
    <source>
        <dbReference type="EMBL" id="KKS32242.1"/>
    </source>
</evidence>
<comment type="caution">
    <text evidence="6">The sequence shown here is derived from an EMBL/GenBank/DDBJ whole genome shotgun (WGS) entry which is preliminary data.</text>
</comment>
<dbReference type="Gene3D" id="3.30.70.1730">
    <property type="match status" value="1"/>
</dbReference>
<keyword evidence="2 5" id="KW-0689">Ribosomal protein</keyword>
<keyword evidence="3 5" id="KW-0687">Ribonucleoprotein</keyword>
<evidence type="ECO:0000256" key="1">
    <source>
        <dbReference type="ARBA" id="ARBA00008889"/>
    </source>
</evidence>
<dbReference type="PANTHER" id="PTHR11560">
    <property type="entry name" value="39S RIBOSOMAL PROTEIN L10, MITOCHONDRIAL"/>
    <property type="match status" value="1"/>
</dbReference>
<dbReference type="NCBIfam" id="NF000955">
    <property type="entry name" value="PRK00099.1-1"/>
    <property type="match status" value="1"/>
</dbReference>
<dbReference type="SUPFAM" id="SSF160369">
    <property type="entry name" value="Ribosomal protein L10-like"/>
    <property type="match status" value="1"/>
</dbReference>
<dbReference type="InterPro" id="IPR022973">
    <property type="entry name" value="Ribosomal_uL10_bac"/>
</dbReference>
<accession>A0A0G0Y6A1</accession>
<reference evidence="6 7" key="1">
    <citation type="journal article" date="2015" name="Nature">
        <title>rRNA introns, odd ribosomes, and small enigmatic genomes across a large radiation of phyla.</title>
        <authorList>
            <person name="Brown C.T."/>
            <person name="Hug L.A."/>
            <person name="Thomas B.C."/>
            <person name="Sharon I."/>
            <person name="Castelle C.J."/>
            <person name="Singh A."/>
            <person name="Wilkins M.J."/>
            <person name="Williams K.H."/>
            <person name="Banfield J.F."/>
        </authorList>
    </citation>
    <scope>NUCLEOTIDE SEQUENCE [LARGE SCALE GENOMIC DNA]</scope>
</reference>
<dbReference type="STRING" id="1618356.UU93_C0008G0004"/>
<name>A0A0G0Y6A1_9BACT</name>
<dbReference type="GO" id="GO:1990904">
    <property type="term" value="C:ribonucleoprotein complex"/>
    <property type="evidence" value="ECO:0007669"/>
    <property type="project" value="UniProtKB-KW"/>
</dbReference>